<feature type="signal peptide" evidence="1">
    <location>
        <begin position="1"/>
        <end position="28"/>
    </location>
</feature>
<proteinExistence type="predicted"/>
<keyword evidence="3" id="KW-1185">Reference proteome</keyword>
<comment type="caution">
    <text evidence="2">The sequence shown here is derived from an EMBL/GenBank/DDBJ whole genome shotgun (WGS) entry which is preliminary data.</text>
</comment>
<protein>
    <submittedName>
        <fullName evidence="2">Transporter</fullName>
    </submittedName>
</protein>
<organism evidence="2 3">
    <name type="scientific">Janthinobacterium lividum</name>
    <dbReference type="NCBI Taxonomy" id="29581"/>
    <lineage>
        <taxon>Bacteria</taxon>
        <taxon>Pseudomonadati</taxon>
        <taxon>Pseudomonadota</taxon>
        <taxon>Betaproteobacteria</taxon>
        <taxon>Burkholderiales</taxon>
        <taxon>Oxalobacteraceae</taxon>
        <taxon>Janthinobacterium</taxon>
    </lineage>
</organism>
<dbReference type="EMBL" id="JAVFKP010000001">
    <property type="protein sequence ID" value="MDQ4625467.1"/>
    <property type="molecule type" value="Genomic_DNA"/>
</dbReference>
<evidence type="ECO:0000313" key="3">
    <source>
        <dbReference type="Proteomes" id="UP001237592"/>
    </source>
</evidence>
<sequence length="261" mass="27462">MPSPFLPQLCFSLRFSLLLLSLAPLAQAQQGDPVLPYRPSVASPAQLPVPGQLEFEAGGLLSKTDDTRRASLPYTFKLAFTPEWGVLLEGEGFVRARDARGRRETGVGDTTVVLKRAFLLDSATALGLELGWKLPTAKDSIGSGKSDVSLNGILSRDLGAVHVDANLNATRLGASDPGAGRVQTGWATSFSTPVSDRWGATAEVSGTRLRGAPATAQLLLAATYSPTPRLAIDIGLARGVTAASPDWSLFSGLVVPLGKLW</sequence>
<feature type="chain" id="PRO_5045920029" evidence="1">
    <location>
        <begin position="29"/>
        <end position="261"/>
    </location>
</feature>
<evidence type="ECO:0000256" key="1">
    <source>
        <dbReference type="SAM" id="SignalP"/>
    </source>
</evidence>
<accession>A0ABU0XPL9</accession>
<name>A0ABU0XPL9_9BURK</name>
<gene>
    <name evidence="2" type="ORF">RB624_06150</name>
</gene>
<evidence type="ECO:0000313" key="2">
    <source>
        <dbReference type="EMBL" id="MDQ4625467.1"/>
    </source>
</evidence>
<reference evidence="2 3" key="1">
    <citation type="submission" date="2023-08" db="EMBL/GenBank/DDBJ databases">
        <title>Draft genome sequence of Janthinobacterium lividum.</title>
        <authorList>
            <person name="Chun B.H."/>
            <person name="Lee Y."/>
        </authorList>
    </citation>
    <scope>NUCLEOTIDE SEQUENCE [LARGE SCALE GENOMIC DNA]</scope>
    <source>
        <strain evidence="2 3">AMJK</strain>
    </source>
</reference>
<dbReference type="Proteomes" id="UP001237592">
    <property type="component" value="Unassembled WGS sequence"/>
</dbReference>
<dbReference type="RefSeq" id="WP_230521092.1">
    <property type="nucleotide sequence ID" value="NZ_CBCRWJ010000004.1"/>
</dbReference>
<keyword evidence="1" id="KW-0732">Signal</keyword>